<evidence type="ECO:0000256" key="2">
    <source>
        <dbReference type="ARBA" id="ARBA00022575"/>
    </source>
</evidence>
<dbReference type="CDD" id="cd03185">
    <property type="entry name" value="GST_C_Tau"/>
    <property type="match status" value="1"/>
</dbReference>
<reference evidence="8" key="1">
    <citation type="journal article" date="2016" name="Nat. Genet.">
        <title>A high-quality carrot genome assembly provides new insights into carotenoid accumulation and asterid genome evolution.</title>
        <authorList>
            <person name="Iorizzo M."/>
            <person name="Ellison S."/>
            <person name="Senalik D."/>
            <person name="Zeng P."/>
            <person name="Satapoomin P."/>
            <person name="Huang J."/>
            <person name="Bowman M."/>
            <person name="Iovene M."/>
            <person name="Sanseverino W."/>
            <person name="Cavagnaro P."/>
            <person name="Yildiz M."/>
            <person name="Macko-Podgorni A."/>
            <person name="Moranska E."/>
            <person name="Grzebelus E."/>
            <person name="Grzebelus D."/>
            <person name="Ashrafi H."/>
            <person name="Zheng Z."/>
            <person name="Cheng S."/>
            <person name="Spooner D."/>
            <person name="Van Deynze A."/>
            <person name="Simon P."/>
        </authorList>
    </citation>
    <scope>NUCLEOTIDE SEQUENCE</scope>
    <source>
        <tissue evidence="8">Leaf</tissue>
    </source>
</reference>
<dbReference type="SUPFAM" id="SSF47616">
    <property type="entry name" value="GST C-terminal domain-like"/>
    <property type="match status" value="1"/>
</dbReference>
<keyword evidence="3" id="KW-0808">Transferase</keyword>
<dbReference type="PROSITE" id="PS50405">
    <property type="entry name" value="GST_CTER"/>
    <property type="match status" value="1"/>
</dbReference>
<keyword evidence="9" id="KW-1185">Reference proteome</keyword>
<dbReference type="SUPFAM" id="SSF52833">
    <property type="entry name" value="Thioredoxin-like"/>
    <property type="match status" value="1"/>
</dbReference>
<evidence type="ECO:0000313" key="9">
    <source>
        <dbReference type="Proteomes" id="UP000077755"/>
    </source>
</evidence>
<proteinExistence type="inferred from homology"/>
<dbReference type="PROSITE" id="PS50404">
    <property type="entry name" value="GST_NTER"/>
    <property type="match status" value="1"/>
</dbReference>
<dbReference type="InterPro" id="IPR004046">
    <property type="entry name" value="GST_C"/>
</dbReference>
<dbReference type="GO" id="GO:0004364">
    <property type="term" value="F:glutathione transferase activity"/>
    <property type="evidence" value="ECO:0007669"/>
    <property type="project" value="UniProtKB-EC"/>
</dbReference>
<dbReference type="Gene3D" id="1.20.1050.10">
    <property type="match status" value="1"/>
</dbReference>
<comment type="catalytic activity">
    <reaction evidence="5">
        <text>RX + glutathione = an S-substituted glutathione + a halide anion + H(+)</text>
        <dbReference type="Rhea" id="RHEA:16437"/>
        <dbReference type="ChEBI" id="CHEBI:15378"/>
        <dbReference type="ChEBI" id="CHEBI:16042"/>
        <dbReference type="ChEBI" id="CHEBI:17792"/>
        <dbReference type="ChEBI" id="CHEBI:57925"/>
        <dbReference type="ChEBI" id="CHEBI:90779"/>
        <dbReference type="EC" id="2.5.1.18"/>
    </reaction>
</comment>
<dbReference type="AlphaFoldDB" id="A0AAF0Y1L5"/>
<dbReference type="Gene3D" id="3.40.30.10">
    <property type="entry name" value="Glutaredoxin"/>
    <property type="match status" value="1"/>
</dbReference>
<dbReference type="Pfam" id="PF13417">
    <property type="entry name" value="GST_N_3"/>
    <property type="match status" value="1"/>
</dbReference>
<dbReference type="GO" id="GO:0006749">
    <property type="term" value="P:glutathione metabolic process"/>
    <property type="evidence" value="ECO:0007669"/>
    <property type="project" value="InterPro"/>
</dbReference>
<dbReference type="InterPro" id="IPR036282">
    <property type="entry name" value="Glutathione-S-Trfase_C_sf"/>
</dbReference>
<evidence type="ECO:0000256" key="5">
    <source>
        <dbReference type="ARBA" id="ARBA00047960"/>
    </source>
</evidence>
<comment type="similarity">
    <text evidence="4">Belongs to the GST superfamily. Tau family.</text>
</comment>
<reference evidence="8" key="2">
    <citation type="submission" date="2022-03" db="EMBL/GenBank/DDBJ databases">
        <title>Draft title - Genomic analysis of global carrot germplasm unveils the trajectory of domestication and the origin of high carotenoid orange carrot.</title>
        <authorList>
            <person name="Iorizzo M."/>
            <person name="Ellison S."/>
            <person name="Senalik D."/>
            <person name="Macko-Podgorni A."/>
            <person name="Grzebelus D."/>
            <person name="Bostan H."/>
            <person name="Rolling W."/>
            <person name="Curaba J."/>
            <person name="Simon P."/>
        </authorList>
    </citation>
    <scope>NUCLEOTIDE SEQUENCE</scope>
    <source>
        <tissue evidence="8">Leaf</tissue>
    </source>
</reference>
<dbReference type="KEGG" id="dcr:108202041"/>
<dbReference type="PANTHER" id="PTHR11260:SF571">
    <property type="entry name" value="GLUTATHIONE TRANSFERASE"/>
    <property type="match status" value="1"/>
</dbReference>
<dbReference type="Pfam" id="PF00043">
    <property type="entry name" value="GST_C"/>
    <property type="match status" value="1"/>
</dbReference>
<evidence type="ECO:0000256" key="1">
    <source>
        <dbReference type="ARBA" id="ARBA00012452"/>
    </source>
</evidence>
<evidence type="ECO:0000256" key="3">
    <source>
        <dbReference type="ARBA" id="ARBA00022679"/>
    </source>
</evidence>
<dbReference type="EMBL" id="CP093351">
    <property type="protein sequence ID" value="WOH16494.1"/>
    <property type="molecule type" value="Genomic_DNA"/>
</dbReference>
<evidence type="ECO:0000313" key="8">
    <source>
        <dbReference type="EMBL" id="WOH16494.1"/>
    </source>
</evidence>
<feature type="domain" description="GST N-terminal" evidence="6">
    <location>
        <begin position="4"/>
        <end position="83"/>
    </location>
</feature>
<dbReference type="SFLD" id="SFLDS00019">
    <property type="entry name" value="Glutathione_Transferase_(cytos"/>
    <property type="match status" value="1"/>
</dbReference>
<dbReference type="SFLD" id="SFLDG00358">
    <property type="entry name" value="Main_(cytGST)"/>
    <property type="match status" value="1"/>
</dbReference>
<dbReference type="InterPro" id="IPR045074">
    <property type="entry name" value="GST_C_Tau"/>
</dbReference>
<dbReference type="InterPro" id="IPR004045">
    <property type="entry name" value="Glutathione_S-Trfase_N"/>
</dbReference>
<dbReference type="InterPro" id="IPR045073">
    <property type="entry name" value="Omega/Tau-like"/>
</dbReference>
<protein>
    <recommendedName>
        <fullName evidence="1">glutathione transferase</fullName>
        <ecNumber evidence="1">2.5.1.18</ecNumber>
    </recommendedName>
</protein>
<dbReference type="PANTHER" id="PTHR11260">
    <property type="entry name" value="GLUTATHIONE S-TRANSFERASE, GST, SUPERFAMILY, GST DOMAIN CONTAINING"/>
    <property type="match status" value="1"/>
</dbReference>
<gene>
    <name evidence="8" type="ORF">DCAR_0936049</name>
</gene>
<name>A0AAF0Y1L5_DAUCS</name>
<dbReference type="InterPro" id="IPR010987">
    <property type="entry name" value="Glutathione-S-Trfase_C-like"/>
</dbReference>
<feature type="domain" description="GST C-terminal" evidence="7">
    <location>
        <begin position="89"/>
        <end position="216"/>
    </location>
</feature>
<dbReference type="FunFam" id="3.40.30.10:FF:000044">
    <property type="entry name" value="Glutathione S-transferase GSTU6"/>
    <property type="match status" value="1"/>
</dbReference>
<accession>A0AAF0Y1L5</accession>
<evidence type="ECO:0000259" key="7">
    <source>
        <dbReference type="PROSITE" id="PS50405"/>
    </source>
</evidence>
<evidence type="ECO:0000259" key="6">
    <source>
        <dbReference type="PROSITE" id="PS50404"/>
    </source>
</evidence>
<organism evidence="8 9">
    <name type="scientific">Daucus carota subsp. sativus</name>
    <name type="common">Carrot</name>
    <dbReference type="NCBI Taxonomy" id="79200"/>
    <lineage>
        <taxon>Eukaryota</taxon>
        <taxon>Viridiplantae</taxon>
        <taxon>Streptophyta</taxon>
        <taxon>Embryophyta</taxon>
        <taxon>Tracheophyta</taxon>
        <taxon>Spermatophyta</taxon>
        <taxon>Magnoliopsida</taxon>
        <taxon>eudicotyledons</taxon>
        <taxon>Gunneridae</taxon>
        <taxon>Pentapetalae</taxon>
        <taxon>asterids</taxon>
        <taxon>campanulids</taxon>
        <taxon>Apiales</taxon>
        <taxon>Apiaceae</taxon>
        <taxon>Apioideae</taxon>
        <taxon>Scandiceae</taxon>
        <taxon>Daucinae</taxon>
        <taxon>Daucus</taxon>
        <taxon>Daucus sect. Daucus</taxon>
    </lineage>
</organism>
<dbReference type="GO" id="GO:0009407">
    <property type="term" value="P:toxin catabolic process"/>
    <property type="evidence" value="ECO:0007669"/>
    <property type="project" value="UniProtKB-ARBA"/>
</dbReference>
<dbReference type="SFLD" id="SFLDG01152">
    <property type="entry name" value="Main.3:_Omega-_and_Tau-like"/>
    <property type="match status" value="1"/>
</dbReference>
<dbReference type="GO" id="GO:0005737">
    <property type="term" value="C:cytoplasm"/>
    <property type="evidence" value="ECO:0007669"/>
    <property type="project" value="TreeGrafter"/>
</dbReference>
<dbReference type="FunFam" id="1.20.1050.10:FF:000016">
    <property type="entry name" value="Glutathione S-transferase U9"/>
    <property type="match status" value="1"/>
</dbReference>
<dbReference type="InterPro" id="IPR036249">
    <property type="entry name" value="Thioredoxin-like_sf"/>
</dbReference>
<keyword evidence="2" id="KW-0216">Detoxification</keyword>
<sequence length="238" mass="26804">MSTSDVKLLGRCASPYVNRVQIALNVKSIKYEYLEENLSSKSSLLLNANPVKKKVPVLIHGNRSVSESLVIVQYIDEVWTSGPCILPSDSLDRAEARFWAAYIDDKWFPLATEFKLTRQEEKKLVVKQKIIEGLMLLEEVFVKCSKGKAYFGGDSIGYLDIVLGSFLSWLTAIELTSDVCFLDMTKTPVLVGWSDRFRSNDAVKNIVPGTEKVIELLNVYLKLSSTLKAYAYVFNQTI</sequence>
<dbReference type="EC" id="2.5.1.18" evidence="1"/>
<dbReference type="InterPro" id="IPR040079">
    <property type="entry name" value="Glutathione_S-Trfase"/>
</dbReference>
<dbReference type="Proteomes" id="UP000077755">
    <property type="component" value="Chromosome 9"/>
</dbReference>
<evidence type="ECO:0000256" key="4">
    <source>
        <dbReference type="ARBA" id="ARBA00025743"/>
    </source>
</evidence>